<feature type="compositionally biased region" description="Basic and acidic residues" evidence="2">
    <location>
        <begin position="1116"/>
        <end position="1163"/>
    </location>
</feature>
<sequence>MSKAGKRGKSGDVKGGPAGGGKWDQVLTSCAFEEESWNPCLTWIVGRQAEDFKHIEALNTIVQTGSRKLFSVVTKEQLFTDVRDLGNPKNKKTKEIPANSEVCEACKPYLDAGDPIPVPLLAKLIKWKLMAIKAADLKRRELETKCSREDSALKAKAGADKKKGKDQKDGGKERAKSPKKGGKKTPEPQQAKDGSKLKKRGEEDSDSKCIDDEPDDGAQHYIIVSGFHDPRLFQYLEEIGVVIGSIIAVSSQDYERLKKPVVEADNAAPAEPTEEELKEEELRKELDVFWKDLLPLLQRLPDSSSLHNIARLDYEVKSLIVPADPNDAEQKVQYSTALFEDAAVMVYDLLDARRLYKTYLENLKLVKIPVYGQEEATESSPLPPPTPGAAKGEAPAAAATQGQEAGGQAASATEKAPPPPVDMRFYNDLMNTVPQESVSVSLVMHCMLEQISATEEGTDPPSEQAPPVRSDGLNFNLASYLSDVAQRLGLSEKEHNLLSEVLDLPSPPPEEPNPPELVNIQDGISIRTLHLKPHYGFDPAAVERAMLQFLPFAQMCQLHRPTSAEARLRAARLQELIHFCATDSLSKSEIDRAFKQFVFESMDLTTTDPNGFLLEIQKEGLQHTAIPWDDPYPYFKVMIPVDRASSKNLELSTPSEERSVDENKDRRKRSWFSDVDSEIESRGTNKTAMSDVMLEVVVNLGPGACTPDPEADNSKGKTSRPGSAESKKGILISSSRHSTGSVSPRRSRSNSVHWGAPVPLEESELDLGGKDELDTNTVPESLMEVVEAQQRNLDQWCFAEHFKPHILAQILNEASYHLPFAETYQHKRDETLMLVLHNPYSLELQNHVDWHKELHSNMGFRNYLEYTAESITEWLKEKEAEYQALMLSKEVESIQKEEEEKSKASEKAETKGKKSPRKSPSRSKSPRGSRSSSQERASSASSNPYVRQGSLKAWQAEQDKLAAEEEEKERTKLEKRSKSAQKLKEKEEKEKSERSKSPKGSARSRQSKAGLEQEAQPPSTQEGGASNQEPQEDEKFWPFSGYDTGNELIHVSGITTTLFPSDGGRIKTERTEFVQGTTAIRSVLQKDDHIFAIHVLNPREDMGLPEDYENELQQMEETKGADRAELSTADKSETEKSEKEETEKDDGSEKEKASEETEPEVRVRRPAVSQFGSVTAQLSDGMVLALSQFGSSGESYLKPYEPALYVPPATTETPSLPQPTASSPSKGKKDAGKKGVPTPEPEKLPTDEEPVEEEKKDEEKPIPKQEFQELFVTCPDGLAIKYFLQSSVGVVPASSEERQLAVRQSYPFKTKGVQECESARRKYVQTEVSRVITADGTVVKNMIDGSVEVLSADGTVSVFTGQWQLPSSRASSPARSVKSGVDQGRDTPTKKGRLSGNKGGSRKPAQAEPELEEELKLTSSVGNWVITYPSGERLQVTKETGDCVELASVPICIATDPDSQQTMATRDDHVITVSYPDGTTVVEHADGTRITVYYRESTIASSENDETPTDMNMQTLKFVKVECPAFATVEFNTATSENLTVFGSGTSINVFPDGYYILHHSSGGRVEVDTEGTMVYFPRRSRFLEHLMPERELQYVLRHNADVIMETVDPDGNVFNVRSTGDFNVIPVQGDEALSDDSDELNNGKEKKISQYGQHAPRFFIIHADGSGTELLRYQDVAEYLMMSEQNPATAVLKDSLPEHPGVTGITILKPYLSGLSERWFKRYDQESIVPQGIRCRDLKTLPPREFKRPGPQFGTNVGHGLNVGAAGKGPTRIPILKCPNKLELRQVVQYRPVSEQLRTRLQTGLREYAEAVVGRMRAETLMSVGDPRSEDEKILAQDLKSLADSQRAETRDCEPDHVKSVYEKAVAPPPSSPPPTPQAKRTLADWERDRRELEEEKNAKNKLERKSIEPYFESELGKAFLLTQASDMDEMMRQLAEEPRREAGDALRGDSNSRLTYTQSPLYAQNVPPSQPGASVLSDRSTTSESPATNANPKNGQETPLSYAGAMSEAPTLTPSGGVRPHNPTPAHATGQGSPAPIRPKNPTPAHAGKVQTDRPGNPTPKIALGVETPSEYEPSIVRGEYPMILEHPWEEESQNMEIKSTDRELSHHQALTTNVIGEPRSESVPLPTSIKGGRPGAQPNIRYIQTEDPVRRQVKTSLVAGATIKGKQQLGMMRGLICQPEGVNFGVLKEGCTYAFAVMLRNTGVDTCRFKVRQPPPATGLRVVYKPGPVAAGMSVELTLELYAIANGVEGESGVGSLGHVLEVVTETDVLEVPIVATILTAHEYENPELSPAGLRETNARLISTRPPASTGIIRPRREQKLSTVS</sequence>
<dbReference type="PANTHER" id="PTHR21963">
    <property type="entry name" value="PF6"/>
    <property type="match status" value="1"/>
</dbReference>
<feature type="compositionally biased region" description="Basic and acidic residues" evidence="2">
    <location>
        <begin position="892"/>
        <end position="912"/>
    </location>
</feature>
<evidence type="ECO:0000313" key="3">
    <source>
        <dbReference type="Proteomes" id="UP000694888"/>
    </source>
</evidence>
<feature type="compositionally biased region" description="Polar residues" evidence="2">
    <location>
        <begin position="1210"/>
        <end position="1225"/>
    </location>
</feature>
<feature type="compositionally biased region" description="Basic residues" evidence="2">
    <location>
        <begin position="913"/>
        <end position="927"/>
    </location>
</feature>
<dbReference type="InterPro" id="IPR026173">
    <property type="entry name" value="SPAG17"/>
</dbReference>
<feature type="region of interest" description="Disordered" evidence="2">
    <location>
        <begin position="1962"/>
        <end position="2072"/>
    </location>
</feature>
<feature type="compositionally biased region" description="Low complexity" evidence="2">
    <location>
        <begin position="1366"/>
        <end position="1376"/>
    </location>
</feature>
<feature type="coiled-coil region" evidence="1">
    <location>
        <begin position="1877"/>
        <end position="1907"/>
    </location>
</feature>
<keyword evidence="3" id="KW-1185">Reference proteome</keyword>
<feature type="compositionally biased region" description="Polar residues" evidence="2">
    <location>
        <begin position="1016"/>
        <end position="1029"/>
    </location>
</feature>
<feature type="region of interest" description="Disordered" evidence="2">
    <location>
        <begin position="1113"/>
        <end position="1179"/>
    </location>
</feature>
<feature type="compositionally biased region" description="Polar residues" evidence="2">
    <location>
        <begin position="1979"/>
        <end position="2001"/>
    </location>
</feature>
<feature type="compositionally biased region" description="Low complexity" evidence="2">
    <location>
        <begin position="741"/>
        <end position="752"/>
    </location>
</feature>
<feature type="region of interest" description="Disordered" evidence="2">
    <location>
        <begin position="2308"/>
        <end position="2328"/>
    </location>
</feature>
<feature type="region of interest" description="Disordered" evidence="2">
    <location>
        <begin position="376"/>
        <end position="420"/>
    </location>
</feature>
<feature type="region of interest" description="Disordered" evidence="2">
    <location>
        <begin position="2121"/>
        <end position="2142"/>
    </location>
</feature>
<dbReference type="PANTHER" id="PTHR21963:SF1">
    <property type="entry name" value="SPERM-ASSOCIATED ANTIGEN 17"/>
    <property type="match status" value="1"/>
</dbReference>
<feature type="compositionally biased region" description="Basic and acidic residues" evidence="2">
    <location>
        <begin position="655"/>
        <end position="665"/>
    </location>
</feature>
<gene>
    <name evidence="4" type="primary">LOC101860269</name>
</gene>
<evidence type="ECO:0000256" key="2">
    <source>
        <dbReference type="SAM" id="MobiDB-lite"/>
    </source>
</evidence>
<protein>
    <submittedName>
        <fullName evidence="4">Sperm-associated antigen 17</fullName>
    </submittedName>
</protein>
<dbReference type="GeneID" id="101860269"/>
<feature type="compositionally biased region" description="Basic and acidic residues" evidence="2">
    <location>
        <begin position="957"/>
        <end position="996"/>
    </location>
</feature>
<feature type="compositionally biased region" description="Basic and acidic residues" evidence="2">
    <location>
        <begin position="2318"/>
        <end position="2328"/>
    </location>
</feature>
<feature type="region of interest" description="Disordered" evidence="2">
    <location>
        <begin position="1"/>
        <end position="20"/>
    </location>
</feature>
<feature type="compositionally biased region" description="Low complexity" evidence="2">
    <location>
        <begin position="388"/>
        <end position="414"/>
    </location>
</feature>
<feature type="region of interest" description="Disordered" evidence="2">
    <location>
        <begin position="1205"/>
        <end position="1264"/>
    </location>
</feature>
<feature type="compositionally biased region" description="Low complexity" evidence="2">
    <location>
        <begin position="928"/>
        <end position="942"/>
    </location>
</feature>
<dbReference type="RefSeq" id="XP_035827116.1">
    <property type="nucleotide sequence ID" value="XM_035971223.1"/>
</dbReference>
<feature type="region of interest" description="Disordered" evidence="2">
    <location>
        <begin position="1366"/>
        <end position="1414"/>
    </location>
</feature>
<keyword evidence="1" id="KW-0175">Coiled coil</keyword>
<organism evidence="3 4">
    <name type="scientific">Aplysia californica</name>
    <name type="common">California sea hare</name>
    <dbReference type="NCBI Taxonomy" id="6500"/>
    <lineage>
        <taxon>Eukaryota</taxon>
        <taxon>Metazoa</taxon>
        <taxon>Spiralia</taxon>
        <taxon>Lophotrochozoa</taxon>
        <taxon>Mollusca</taxon>
        <taxon>Gastropoda</taxon>
        <taxon>Heterobranchia</taxon>
        <taxon>Euthyneura</taxon>
        <taxon>Tectipleura</taxon>
        <taxon>Aplysiida</taxon>
        <taxon>Aplysioidea</taxon>
        <taxon>Aplysiidae</taxon>
        <taxon>Aplysia</taxon>
    </lineage>
</organism>
<evidence type="ECO:0000256" key="1">
    <source>
        <dbReference type="SAM" id="Coils"/>
    </source>
</evidence>
<feature type="region of interest" description="Disordered" evidence="2">
    <location>
        <begin position="701"/>
        <end position="772"/>
    </location>
</feature>
<dbReference type="InterPro" id="IPR047002">
    <property type="entry name" value="Tcp10_C_sf"/>
</dbReference>
<dbReference type="Pfam" id="PF14874">
    <property type="entry name" value="PapD-like"/>
    <property type="match status" value="1"/>
</dbReference>
<feature type="compositionally biased region" description="Basic and acidic residues" evidence="2">
    <location>
        <begin position="1253"/>
        <end position="1264"/>
    </location>
</feature>
<feature type="compositionally biased region" description="Basic and acidic residues" evidence="2">
    <location>
        <begin position="148"/>
        <end position="176"/>
    </location>
</feature>
<dbReference type="Proteomes" id="UP000694888">
    <property type="component" value="Unplaced"/>
</dbReference>
<accession>A0ABM1VXH3</accession>
<feature type="region of interest" description="Disordered" evidence="2">
    <location>
        <begin position="148"/>
        <end position="214"/>
    </location>
</feature>
<feature type="compositionally biased region" description="Basic and acidic residues" evidence="2">
    <location>
        <begin position="193"/>
        <end position="211"/>
    </location>
</feature>
<feature type="region of interest" description="Disordered" evidence="2">
    <location>
        <begin position="649"/>
        <end position="686"/>
    </location>
</feature>
<proteinExistence type="predicted"/>
<dbReference type="Gene3D" id="2.60.450.20">
    <property type="match status" value="1"/>
</dbReference>
<reference evidence="4" key="1">
    <citation type="submission" date="2025-08" db="UniProtKB">
        <authorList>
            <consortium name="RefSeq"/>
        </authorList>
    </citation>
    <scope>IDENTIFICATION</scope>
</reference>
<feature type="region of interest" description="Disordered" evidence="2">
    <location>
        <begin position="892"/>
        <end position="1043"/>
    </location>
</feature>
<evidence type="ECO:0000313" key="4">
    <source>
        <dbReference type="RefSeq" id="XP_035827116.1"/>
    </source>
</evidence>
<name>A0ABM1VXH3_APLCA</name>